<dbReference type="SUPFAM" id="SSF103473">
    <property type="entry name" value="MFS general substrate transporter"/>
    <property type="match status" value="1"/>
</dbReference>
<feature type="transmembrane region" description="Helical" evidence="7">
    <location>
        <begin position="548"/>
        <end position="567"/>
    </location>
</feature>
<evidence type="ECO:0000256" key="5">
    <source>
        <dbReference type="ARBA" id="ARBA00023136"/>
    </source>
</evidence>
<comment type="subcellular location">
    <subcellularLocation>
        <location evidence="1">Membrane</location>
        <topology evidence="1">Multi-pass membrane protein</topology>
    </subcellularLocation>
</comment>
<sequence>MESNRDVRIEEAAIPKPDSKTELKAEHQEEYDVPAGYEDPHKAALEDNPEHAQKLTWPVLLSALFLGTSFTGPIMFGFILVTPILVQLSQKLGGANIDFWIPSGWGAAAAIGFSIAGKISDIFGRRIVILFGQFLTVIGGIVCCTSKTMNQLIAGEVILGASIGTVSVAYAGISEILPNKYRGIGLAWTEFNLASWAVPSTLLANAMVTKASWKIMFYLCIGYGAFSFIGTLLVYFPPSHPRPDHKTKWQEFKELDFVAAFLFAAGLVVFLYGLNSGGNTYAWGDAGTVAPLVLGLLTFISAFVYDAFVPADPLFPWYLFRSFRDFSALIVLVFVAGMVFFAASALNAQTILYLHTPDPIKIGLYSLPSGFGQLIGGCLVPALVHYIKHVHYQLTFAVFMQTLFFGLAALITPTNINWLMAVQFLAMFPFGWITLNCYTTASLNVPQRDLGLAIGLIGTFRSVGGSIGSVIFSSIFDQTAKKEVAKRIAATATAGGVASSSVGELIGAVTLTLLGVPGEAAKLSNVPTEVFDSCVRAARYAYAYAFRITWLASIPFGVVALLAAIVVRDPSKYFTNHVEVHLEKKRGVARKTEA</sequence>
<dbReference type="AlphaFoldDB" id="A0A9W9CB29"/>
<keyword evidence="3 7" id="KW-0812">Transmembrane</keyword>
<evidence type="ECO:0000256" key="3">
    <source>
        <dbReference type="ARBA" id="ARBA00022692"/>
    </source>
</evidence>
<dbReference type="PANTHER" id="PTHR23501">
    <property type="entry name" value="MAJOR FACILITATOR SUPERFAMILY"/>
    <property type="match status" value="1"/>
</dbReference>
<dbReference type="Proteomes" id="UP001140513">
    <property type="component" value="Unassembled WGS sequence"/>
</dbReference>
<dbReference type="Gene3D" id="1.20.1250.20">
    <property type="entry name" value="MFS general substrate transporter like domains"/>
    <property type="match status" value="1"/>
</dbReference>
<feature type="transmembrane region" description="Helical" evidence="7">
    <location>
        <begin position="450"/>
        <end position="476"/>
    </location>
</feature>
<feature type="transmembrane region" description="Helical" evidence="7">
    <location>
        <begin position="418"/>
        <end position="438"/>
    </location>
</feature>
<dbReference type="GO" id="GO:0022857">
    <property type="term" value="F:transmembrane transporter activity"/>
    <property type="evidence" value="ECO:0007669"/>
    <property type="project" value="InterPro"/>
</dbReference>
<dbReference type="PANTHER" id="PTHR23501:SF109">
    <property type="entry name" value="MAJOR FACILITATOR SUPERFAMILY (MFS) PROFILE DOMAIN-CONTAINING PROTEIN-RELATED"/>
    <property type="match status" value="1"/>
</dbReference>
<evidence type="ECO:0000256" key="4">
    <source>
        <dbReference type="ARBA" id="ARBA00022989"/>
    </source>
</evidence>
<protein>
    <recommendedName>
        <fullName evidence="8">Major facilitator superfamily (MFS) profile domain-containing protein</fullName>
    </recommendedName>
</protein>
<evidence type="ECO:0000313" key="10">
    <source>
        <dbReference type="Proteomes" id="UP001140513"/>
    </source>
</evidence>
<feature type="transmembrane region" description="Helical" evidence="7">
    <location>
        <begin position="152"/>
        <end position="173"/>
    </location>
</feature>
<name>A0A9W9CB29_9PLEO</name>
<gene>
    <name evidence="9" type="ORF">N0V89_007739</name>
</gene>
<accession>A0A9W9CB29</accession>
<feature type="transmembrane region" description="Helical" evidence="7">
    <location>
        <begin position="394"/>
        <end position="412"/>
    </location>
</feature>
<feature type="transmembrane region" description="Helical" evidence="7">
    <location>
        <begin position="97"/>
        <end position="115"/>
    </location>
</feature>
<evidence type="ECO:0000259" key="8">
    <source>
        <dbReference type="PROSITE" id="PS50850"/>
    </source>
</evidence>
<feature type="transmembrane region" description="Helical" evidence="7">
    <location>
        <begin position="215"/>
        <end position="236"/>
    </location>
</feature>
<feature type="transmembrane region" description="Helical" evidence="7">
    <location>
        <begin position="286"/>
        <end position="305"/>
    </location>
</feature>
<evidence type="ECO:0000313" key="9">
    <source>
        <dbReference type="EMBL" id="KAJ4352391.1"/>
    </source>
</evidence>
<dbReference type="RefSeq" id="XP_056070747.1">
    <property type="nucleotide sequence ID" value="XM_056216500.1"/>
</dbReference>
<feature type="transmembrane region" description="Helical" evidence="7">
    <location>
        <begin position="326"/>
        <end position="346"/>
    </location>
</feature>
<keyword evidence="4 7" id="KW-1133">Transmembrane helix</keyword>
<keyword evidence="2" id="KW-0813">Transport</keyword>
<dbReference type="OrthoDB" id="4139357at2759"/>
<organism evidence="9 10">
    <name type="scientific">Didymosphaeria variabile</name>
    <dbReference type="NCBI Taxonomy" id="1932322"/>
    <lineage>
        <taxon>Eukaryota</taxon>
        <taxon>Fungi</taxon>
        <taxon>Dikarya</taxon>
        <taxon>Ascomycota</taxon>
        <taxon>Pezizomycotina</taxon>
        <taxon>Dothideomycetes</taxon>
        <taxon>Pleosporomycetidae</taxon>
        <taxon>Pleosporales</taxon>
        <taxon>Massarineae</taxon>
        <taxon>Didymosphaeriaceae</taxon>
        <taxon>Didymosphaeria</taxon>
    </lineage>
</organism>
<dbReference type="GO" id="GO:0005886">
    <property type="term" value="C:plasma membrane"/>
    <property type="evidence" value="ECO:0007669"/>
    <property type="project" value="TreeGrafter"/>
</dbReference>
<comment type="caution">
    <text evidence="9">The sequence shown here is derived from an EMBL/GenBank/DDBJ whole genome shotgun (WGS) entry which is preliminary data.</text>
</comment>
<dbReference type="GeneID" id="80911269"/>
<feature type="transmembrane region" description="Helical" evidence="7">
    <location>
        <begin position="257"/>
        <end position="274"/>
    </location>
</feature>
<dbReference type="Pfam" id="PF06609">
    <property type="entry name" value="TRI12"/>
    <property type="match status" value="1"/>
</dbReference>
<feature type="transmembrane region" description="Helical" evidence="7">
    <location>
        <begin position="366"/>
        <end position="387"/>
    </location>
</feature>
<feature type="transmembrane region" description="Helical" evidence="7">
    <location>
        <begin position="127"/>
        <end position="145"/>
    </location>
</feature>
<feature type="transmembrane region" description="Helical" evidence="7">
    <location>
        <begin position="59"/>
        <end position="85"/>
    </location>
</feature>
<evidence type="ECO:0000256" key="7">
    <source>
        <dbReference type="SAM" id="Phobius"/>
    </source>
</evidence>
<dbReference type="EMBL" id="JAPEUX010000005">
    <property type="protein sequence ID" value="KAJ4352391.1"/>
    <property type="molecule type" value="Genomic_DNA"/>
</dbReference>
<evidence type="ECO:0000256" key="1">
    <source>
        <dbReference type="ARBA" id="ARBA00004141"/>
    </source>
</evidence>
<dbReference type="PROSITE" id="PS50850">
    <property type="entry name" value="MFS"/>
    <property type="match status" value="1"/>
</dbReference>
<evidence type="ECO:0000256" key="2">
    <source>
        <dbReference type="ARBA" id="ARBA00022448"/>
    </source>
</evidence>
<dbReference type="InterPro" id="IPR005829">
    <property type="entry name" value="Sugar_transporter_CS"/>
</dbReference>
<dbReference type="PROSITE" id="PS00216">
    <property type="entry name" value="SUGAR_TRANSPORT_1"/>
    <property type="match status" value="1"/>
</dbReference>
<keyword evidence="5 7" id="KW-0472">Membrane</keyword>
<feature type="region of interest" description="Disordered" evidence="6">
    <location>
        <begin position="1"/>
        <end position="30"/>
    </location>
</feature>
<feature type="domain" description="Major facilitator superfamily (MFS) profile" evidence="8">
    <location>
        <begin position="60"/>
        <end position="572"/>
    </location>
</feature>
<evidence type="ECO:0000256" key="6">
    <source>
        <dbReference type="SAM" id="MobiDB-lite"/>
    </source>
</evidence>
<dbReference type="InterPro" id="IPR010573">
    <property type="entry name" value="MFS_Str1/Tri12-like"/>
</dbReference>
<dbReference type="InterPro" id="IPR036259">
    <property type="entry name" value="MFS_trans_sf"/>
</dbReference>
<dbReference type="InterPro" id="IPR020846">
    <property type="entry name" value="MFS_dom"/>
</dbReference>
<reference evidence="9" key="1">
    <citation type="submission" date="2022-10" db="EMBL/GenBank/DDBJ databases">
        <title>Tapping the CABI collections for fungal endophytes: first genome assemblies for Collariella, Neodidymelliopsis, Ascochyta clinopodiicola, Didymella pomorum, Didymosphaeria variabile, Neocosmospora piperis and Neocucurbitaria cava.</title>
        <authorList>
            <person name="Hill R."/>
        </authorList>
    </citation>
    <scope>NUCLEOTIDE SEQUENCE</scope>
    <source>
        <strain evidence="9">IMI 356815</strain>
    </source>
</reference>
<proteinExistence type="predicted"/>
<keyword evidence="10" id="KW-1185">Reference proteome</keyword>